<comment type="caution">
    <text evidence="3">The sequence shown here is derived from an EMBL/GenBank/DDBJ whole genome shotgun (WGS) entry which is preliminary data.</text>
</comment>
<protein>
    <recommendedName>
        <fullName evidence="2">Reverse transcriptase/retrotransposon-derived protein RNase H-like domain-containing protein</fullName>
    </recommendedName>
</protein>
<accession>A0AA88W8P5</accession>
<evidence type="ECO:0000256" key="1">
    <source>
        <dbReference type="SAM" id="SignalP"/>
    </source>
</evidence>
<feature type="signal peptide" evidence="1">
    <location>
        <begin position="1"/>
        <end position="26"/>
    </location>
</feature>
<dbReference type="SUPFAM" id="SSF56672">
    <property type="entry name" value="DNA/RNA polymerases"/>
    <property type="match status" value="1"/>
</dbReference>
<dbReference type="Proteomes" id="UP001188597">
    <property type="component" value="Unassembled WGS sequence"/>
</dbReference>
<sequence length="183" mass="20935">MGRRCWTGWVLADPVVLLEVIQWLQGSTVVDSRVVDCLVEIPNVDVVRWQWRRLTDLLTVKVSCVVVRGGFRKRVHAMRALGWLGVGHIKAKDFAWIDNCRKSFEELKAYLGSPPLLSKPIPREDLFLYLSVTEVTVSPVLVIEEDGVQKLTYYVSKFLQDVETRYPKIDKIAVALITSTRHL</sequence>
<keyword evidence="4" id="KW-1185">Reference proteome</keyword>
<evidence type="ECO:0000259" key="2">
    <source>
        <dbReference type="Pfam" id="PF17919"/>
    </source>
</evidence>
<reference evidence="3" key="1">
    <citation type="submission" date="2022-12" db="EMBL/GenBank/DDBJ databases">
        <title>Draft genome assemblies for two species of Escallonia (Escalloniales).</title>
        <authorList>
            <person name="Chanderbali A."/>
            <person name="Dervinis C."/>
            <person name="Anghel I."/>
            <person name="Soltis D."/>
            <person name="Soltis P."/>
            <person name="Zapata F."/>
        </authorList>
    </citation>
    <scope>NUCLEOTIDE SEQUENCE</scope>
    <source>
        <strain evidence="3">UCBG64.0493</strain>
        <tissue evidence="3">Leaf</tissue>
    </source>
</reference>
<evidence type="ECO:0000313" key="3">
    <source>
        <dbReference type="EMBL" id="KAK3021685.1"/>
    </source>
</evidence>
<feature type="chain" id="PRO_5041737624" description="Reverse transcriptase/retrotransposon-derived protein RNase H-like domain-containing protein" evidence="1">
    <location>
        <begin position="27"/>
        <end position="183"/>
    </location>
</feature>
<dbReference type="Pfam" id="PF17919">
    <property type="entry name" value="RT_RNaseH_2"/>
    <property type="match status" value="1"/>
</dbReference>
<dbReference type="AlphaFoldDB" id="A0AA88W8P5"/>
<dbReference type="PANTHER" id="PTHR48475:SF1">
    <property type="entry name" value="RNASE H TYPE-1 DOMAIN-CONTAINING PROTEIN"/>
    <property type="match status" value="1"/>
</dbReference>
<dbReference type="EMBL" id="JAVXUP010000748">
    <property type="protein sequence ID" value="KAK3021685.1"/>
    <property type="molecule type" value="Genomic_DNA"/>
</dbReference>
<feature type="domain" description="Reverse transcriptase/retrotransposon-derived protein RNase H-like" evidence="2">
    <location>
        <begin position="96"/>
        <end position="182"/>
    </location>
</feature>
<organism evidence="3 4">
    <name type="scientific">Escallonia herrerae</name>
    <dbReference type="NCBI Taxonomy" id="1293975"/>
    <lineage>
        <taxon>Eukaryota</taxon>
        <taxon>Viridiplantae</taxon>
        <taxon>Streptophyta</taxon>
        <taxon>Embryophyta</taxon>
        <taxon>Tracheophyta</taxon>
        <taxon>Spermatophyta</taxon>
        <taxon>Magnoliopsida</taxon>
        <taxon>eudicotyledons</taxon>
        <taxon>Gunneridae</taxon>
        <taxon>Pentapetalae</taxon>
        <taxon>asterids</taxon>
        <taxon>campanulids</taxon>
        <taxon>Escalloniales</taxon>
        <taxon>Escalloniaceae</taxon>
        <taxon>Escallonia</taxon>
    </lineage>
</organism>
<dbReference type="PANTHER" id="PTHR48475">
    <property type="entry name" value="RIBONUCLEASE H"/>
    <property type="match status" value="1"/>
</dbReference>
<name>A0AA88W8P5_9ASTE</name>
<gene>
    <name evidence="3" type="ORF">RJ639_047109</name>
</gene>
<keyword evidence="1" id="KW-0732">Signal</keyword>
<evidence type="ECO:0000313" key="4">
    <source>
        <dbReference type="Proteomes" id="UP001188597"/>
    </source>
</evidence>
<dbReference type="InterPro" id="IPR043502">
    <property type="entry name" value="DNA/RNA_pol_sf"/>
</dbReference>
<proteinExistence type="predicted"/>
<dbReference type="InterPro" id="IPR041577">
    <property type="entry name" value="RT_RNaseH_2"/>
</dbReference>